<evidence type="ECO:0000313" key="2">
    <source>
        <dbReference type="EMBL" id="KAF2539244.1"/>
    </source>
</evidence>
<dbReference type="AlphaFoldDB" id="A0A8S9G1M5"/>
<reference evidence="2" key="1">
    <citation type="submission" date="2019-12" db="EMBL/GenBank/DDBJ databases">
        <title>Genome sequencing and annotation of Brassica cretica.</title>
        <authorList>
            <person name="Studholme D.J."/>
            <person name="Sarris P.F."/>
        </authorList>
    </citation>
    <scope>NUCLEOTIDE SEQUENCE</scope>
    <source>
        <strain evidence="2">PFS-001/15</strain>
        <tissue evidence="2">Leaf</tissue>
    </source>
</reference>
<feature type="region of interest" description="Disordered" evidence="1">
    <location>
        <begin position="1"/>
        <end position="64"/>
    </location>
</feature>
<sequence length="118" mass="13752">METLYASSQASWRRIPGRRRASSVEKKTTKTASDYEGGWMQRRLHGEEDQEDGEQAPWRRRPRRRRATMKVAGCNDEYASFLKLDSQIPQRRRRIKADVKSIEETTTKVVVGLVRTGR</sequence>
<feature type="compositionally biased region" description="Polar residues" evidence="1">
    <location>
        <begin position="1"/>
        <end position="11"/>
    </location>
</feature>
<organism evidence="2 3">
    <name type="scientific">Brassica cretica</name>
    <name type="common">Mustard</name>
    <dbReference type="NCBI Taxonomy" id="69181"/>
    <lineage>
        <taxon>Eukaryota</taxon>
        <taxon>Viridiplantae</taxon>
        <taxon>Streptophyta</taxon>
        <taxon>Embryophyta</taxon>
        <taxon>Tracheophyta</taxon>
        <taxon>Spermatophyta</taxon>
        <taxon>Magnoliopsida</taxon>
        <taxon>eudicotyledons</taxon>
        <taxon>Gunneridae</taxon>
        <taxon>Pentapetalae</taxon>
        <taxon>rosids</taxon>
        <taxon>malvids</taxon>
        <taxon>Brassicales</taxon>
        <taxon>Brassicaceae</taxon>
        <taxon>Brassiceae</taxon>
        <taxon>Brassica</taxon>
    </lineage>
</organism>
<dbReference type="EMBL" id="QGKW02002228">
    <property type="protein sequence ID" value="KAF2539244.1"/>
    <property type="molecule type" value="Genomic_DNA"/>
</dbReference>
<name>A0A8S9G1M5_BRACR</name>
<gene>
    <name evidence="2" type="ORF">F2Q68_00021545</name>
</gene>
<evidence type="ECO:0000256" key="1">
    <source>
        <dbReference type="SAM" id="MobiDB-lite"/>
    </source>
</evidence>
<comment type="caution">
    <text evidence="2">The sequence shown here is derived from an EMBL/GenBank/DDBJ whole genome shotgun (WGS) entry which is preliminary data.</text>
</comment>
<dbReference type="Proteomes" id="UP000712281">
    <property type="component" value="Unassembled WGS sequence"/>
</dbReference>
<accession>A0A8S9G1M5</accession>
<proteinExistence type="predicted"/>
<protein>
    <submittedName>
        <fullName evidence="2">Uncharacterized protein</fullName>
    </submittedName>
</protein>
<evidence type="ECO:0000313" key="3">
    <source>
        <dbReference type="Proteomes" id="UP000712281"/>
    </source>
</evidence>